<evidence type="ECO:0000259" key="2">
    <source>
        <dbReference type="Pfam" id="PF03795"/>
    </source>
</evidence>
<dbReference type="InterPro" id="IPR005545">
    <property type="entry name" value="YCII"/>
</dbReference>
<comment type="similarity">
    <text evidence="1">Belongs to the YciI family.</text>
</comment>
<sequence length="164" mass="18297">MQRLATGRRKMQHFASTARLEWRYSFVLETNEEPAMHYAILCYHSEDVVCAWSKEEDDAVMARLMVVHDRLIREGKLGPVARLLPTSTATTLRKTSEPALVIDGPFAETKEQLLGFYVVECRDLEDALDIARELGRANPGGCYEIRPIAVMFPGALSAPDAATA</sequence>
<evidence type="ECO:0000313" key="4">
    <source>
        <dbReference type="Proteomes" id="UP000294664"/>
    </source>
</evidence>
<evidence type="ECO:0000256" key="1">
    <source>
        <dbReference type="ARBA" id="ARBA00007689"/>
    </source>
</evidence>
<dbReference type="Gene3D" id="3.30.70.1060">
    <property type="entry name" value="Dimeric alpha+beta barrel"/>
    <property type="match status" value="1"/>
</dbReference>
<protein>
    <recommendedName>
        <fullName evidence="2">YCII-related domain-containing protein</fullName>
    </recommendedName>
</protein>
<keyword evidence="4" id="KW-1185">Reference proteome</keyword>
<comment type="caution">
    <text evidence="3">The sequence shown here is derived from an EMBL/GenBank/DDBJ whole genome shotgun (WGS) entry which is preliminary data.</text>
</comment>
<proteinExistence type="inferred from homology"/>
<accession>A0A4R3M3T3</accession>
<gene>
    <name evidence="3" type="ORF">EDC64_101211</name>
</gene>
<dbReference type="PANTHER" id="PTHR35174">
    <property type="entry name" value="BLL7171 PROTEIN-RELATED"/>
    <property type="match status" value="1"/>
</dbReference>
<dbReference type="Pfam" id="PF03795">
    <property type="entry name" value="YCII"/>
    <property type="match status" value="1"/>
</dbReference>
<dbReference type="PANTHER" id="PTHR35174:SF3">
    <property type="entry name" value="BLL7171 PROTEIN"/>
    <property type="match status" value="1"/>
</dbReference>
<reference evidence="3 4" key="1">
    <citation type="submission" date="2019-03" db="EMBL/GenBank/DDBJ databases">
        <title>Genomic Encyclopedia of Type Strains, Phase IV (KMG-IV): sequencing the most valuable type-strain genomes for metagenomic binning, comparative biology and taxonomic classification.</title>
        <authorList>
            <person name="Goeker M."/>
        </authorList>
    </citation>
    <scope>NUCLEOTIDE SEQUENCE [LARGE SCALE GENOMIC DNA]</scope>
    <source>
        <strain evidence="3 4">DSM 9035</strain>
    </source>
</reference>
<dbReference type="EMBL" id="SMAI01000001">
    <property type="protein sequence ID" value="TCT07692.1"/>
    <property type="molecule type" value="Genomic_DNA"/>
</dbReference>
<feature type="domain" description="YCII-related" evidence="2">
    <location>
        <begin position="36"/>
        <end position="149"/>
    </location>
</feature>
<dbReference type="SUPFAM" id="SSF54909">
    <property type="entry name" value="Dimeric alpha+beta barrel"/>
    <property type="match status" value="1"/>
</dbReference>
<organism evidence="3 4">
    <name type="scientific">Aquabacter spiritensis</name>
    <dbReference type="NCBI Taxonomy" id="933073"/>
    <lineage>
        <taxon>Bacteria</taxon>
        <taxon>Pseudomonadati</taxon>
        <taxon>Pseudomonadota</taxon>
        <taxon>Alphaproteobacteria</taxon>
        <taxon>Hyphomicrobiales</taxon>
        <taxon>Xanthobacteraceae</taxon>
        <taxon>Aquabacter</taxon>
    </lineage>
</organism>
<evidence type="ECO:0000313" key="3">
    <source>
        <dbReference type="EMBL" id="TCT07692.1"/>
    </source>
</evidence>
<dbReference type="InterPro" id="IPR011008">
    <property type="entry name" value="Dimeric_a/b-barrel"/>
</dbReference>
<dbReference type="AlphaFoldDB" id="A0A4R3M3T3"/>
<name>A0A4R3M3T3_9HYPH</name>
<dbReference type="Proteomes" id="UP000294664">
    <property type="component" value="Unassembled WGS sequence"/>
</dbReference>